<proteinExistence type="predicted"/>
<gene>
    <name evidence="1" type="ORF">F5985_16385</name>
</gene>
<dbReference type="EMBL" id="VYSB01000025">
    <property type="protein sequence ID" value="MYZ53662.1"/>
    <property type="molecule type" value="Genomic_DNA"/>
</dbReference>
<organism evidence="1 2">
    <name type="scientific">Malikia spinosa</name>
    <dbReference type="NCBI Taxonomy" id="86180"/>
    <lineage>
        <taxon>Bacteria</taxon>
        <taxon>Pseudomonadati</taxon>
        <taxon>Pseudomonadota</taxon>
        <taxon>Betaproteobacteria</taxon>
        <taxon>Burkholderiales</taxon>
        <taxon>Comamonadaceae</taxon>
        <taxon>Malikia</taxon>
    </lineage>
</organism>
<dbReference type="AlphaFoldDB" id="A0A7C9NAE6"/>
<evidence type="ECO:0000313" key="2">
    <source>
        <dbReference type="Proteomes" id="UP000481947"/>
    </source>
</evidence>
<protein>
    <submittedName>
        <fullName evidence="1">DUF2442 domain-containing protein</fullName>
    </submittedName>
</protein>
<dbReference type="Gene3D" id="3.30.2020.10">
    <property type="entry name" value="NE0471-like N-terminal domain"/>
    <property type="match status" value="1"/>
</dbReference>
<comment type="caution">
    <text evidence="1">The sequence shown here is derived from an EMBL/GenBank/DDBJ whole genome shotgun (WGS) entry which is preliminary data.</text>
</comment>
<name>A0A7C9NAE6_9BURK</name>
<dbReference type="SUPFAM" id="SSF143880">
    <property type="entry name" value="NE0471 N-terminal domain-like"/>
    <property type="match status" value="1"/>
</dbReference>
<dbReference type="Pfam" id="PF10387">
    <property type="entry name" value="DUF2442"/>
    <property type="match status" value="1"/>
</dbReference>
<accession>A0A7C9NAE6</accession>
<dbReference type="InterPro" id="IPR036782">
    <property type="entry name" value="NE0471-like_N"/>
</dbReference>
<dbReference type="Proteomes" id="UP000481947">
    <property type="component" value="Unassembled WGS sequence"/>
</dbReference>
<sequence length="77" mass="8806">MLDIVRVEARSDYTLLLEFENGELRLFDVAPLLDKQPFVELKSVELFTKAYVYNGTVAWPGNIDIAPETLYDRSKPA</sequence>
<reference evidence="1 2" key="1">
    <citation type="submission" date="2019-09" db="EMBL/GenBank/DDBJ databases">
        <title>Identification of Malikia spinosa a prominent benzene-, toluene-, and ethylbenzene-degrading bacterium: enrichment, isolation and whole genome sequencing.</title>
        <authorList>
            <person name="Tancsics A."/>
            <person name="Revesz F."/>
            <person name="Kriszt B."/>
        </authorList>
    </citation>
    <scope>NUCLEOTIDE SEQUENCE [LARGE SCALE GENOMIC DNA]</scope>
    <source>
        <strain evidence="1 2">AB6</strain>
    </source>
</reference>
<dbReference type="InterPro" id="IPR018841">
    <property type="entry name" value="DUF2442"/>
</dbReference>
<evidence type="ECO:0000313" key="1">
    <source>
        <dbReference type="EMBL" id="MYZ53662.1"/>
    </source>
</evidence>